<dbReference type="Gene3D" id="3.30.70.1230">
    <property type="entry name" value="Nucleotide cyclase"/>
    <property type="match status" value="2"/>
</dbReference>
<feature type="transmembrane region" description="Helical" evidence="16">
    <location>
        <begin position="124"/>
        <end position="145"/>
    </location>
</feature>
<dbReference type="InterPro" id="IPR032628">
    <property type="entry name" value="AC_N"/>
</dbReference>
<dbReference type="SUPFAM" id="SSF55073">
    <property type="entry name" value="Nucleotide cyclase"/>
    <property type="match status" value="2"/>
</dbReference>
<protein>
    <recommendedName>
        <fullName evidence="4">adenylate cyclase</fullName>
        <ecNumber evidence="4">4.6.1.1</ecNumber>
    </recommendedName>
</protein>
<evidence type="ECO:0000256" key="6">
    <source>
        <dbReference type="ARBA" id="ARBA00022723"/>
    </source>
</evidence>
<dbReference type="GO" id="GO:0004016">
    <property type="term" value="F:adenylate cyclase activity"/>
    <property type="evidence" value="ECO:0007669"/>
    <property type="project" value="UniProtKB-EC"/>
</dbReference>
<dbReference type="Pfam" id="PF16214">
    <property type="entry name" value="AC_N"/>
    <property type="match status" value="1"/>
</dbReference>
<feature type="transmembrane region" description="Helical" evidence="16">
    <location>
        <begin position="151"/>
        <end position="167"/>
    </location>
</feature>
<keyword evidence="13 14" id="KW-0456">Lyase</keyword>
<dbReference type="PANTHER" id="PTHR45627:SF23">
    <property type="entry name" value="AT30656P-RELATED"/>
    <property type="match status" value="1"/>
</dbReference>
<feature type="transmembrane region" description="Helical" evidence="16">
    <location>
        <begin position="665"/>
        <end position="684"/>
    </location>
</feature>
<evidence type="ECO:0000256" key="12">
    <source>
        <dbReference type="ARBA" id="ARBA00023136"/>
    </source>
</evidence>
<comment type="catalytic activity">
    <reaction evidence="1">
        <text>ATP = 3',5'-cyclic AMP + diphosphate</text>
        <dbReference type="Rhea" id="RHEA:15389"/>
        <dbReference type="ChEBI" id="CHEBI:30616"/>
        <dbReference type="ChEBI" id="CHEBI:33019"/>
        <dbReference type="ChEBI" id="CHEBI:58165"/>
        <dbReference type="EC" id="4.6.1.1"/>
    </reaction>
</comment>
<feature type="transmembrane region" description="Helical" evidence="16">
    <location>
        <begin position="754"/>
        <end position="773"/>
    </location>
</feature>
<dbReference type="GO" id="GO:0006171">
    <property type="term" value="P:cAMP biosynthetic process"/>
    <property type="evidence" value="ECO:0007669"/>
    <property type="project" value="UniProtKB-KW"/>
</dbReference>
<sequence length="1148" mass="132057">MDVLFDEEDFLEERRSSTADILCQGSNDDRKWELSRLKNKFETLELQQLFKKYLQKINHGYFSQFLTLQILLITSHFIVLLSVVPNVDKIDVLPDLILYGLVATLSIVVLVVVETYVKTYPNLLNFLEGVTFVAIFFTNAFLPFYNKDNGLRPAYTPFLIISTYIFLNIQKNLIVVVMGVVISVFHILVLVFVTYANTNTETLHTKIISDAIFLLSMNCLGIYFRYMNEIFIRKSFLEKRSCVESTLQLNFEENQENNLMSSIIPHHIVGKVKTSLTEYISQYRKNGSVPLQKPFENLYIEAHQNVTILFADIVNYTMMTTRLEVSGILDVLNHLFSRFDAISEKLKVLRVKFLGDCYYCVAGLPPDPAPNHAEACVDFGLEMIAIIAGIRKLKNLDINMRIGVHTGSISSGIIGTIKWQYDIWSKDVDLANKMETEGTAGMVHITKETKNLLHKPYNIELSTKIVNNEPTYLVKPCLEKAPPQNGVIGGTRNPHTNPGHNHQNQRRKTVYVRRFSTDLINRDHEIPNARSFSMIGSYPDQENGCISVEIERRKDFTLEKRHTYPSSRDRWFTGFPLLKMFKKKSSGNARISTNDRKRTTVFMNSNIKRYREMLDETNMEMEETIENLSFSKSEEWFKNPDMYQVLLVFKDFKSEIDFVKTPDPLFKYYILSEVLILLLVYVLENLTLTEWNSPEWPFYLTLGLIIFVFFPLTWTHYIWTNYFANFKNELPTNQVISFFYKGSKFITNNSLARFIIYTILYVLFCVCVLSQWVECYETEILLNQKSNVSGGAKKNFLVLMMNTRSEENHEQCIIPWQMTETFALAIIMSFLFLRMYMWLKLLYASAIAAIYSYCILQFSVKFYGDSQTFNSALTPEASHILCIFSLTLILHLVDRQTEYINRINYLWYKDLIIKEDQASAQYKVNTLLLVNILPIPVVKLYLNVNRPSSEEVYSDTYPNAAVMFASITNVSLESLGSGFLTIMSAIIGEFDLILVENIHESPIEKIKIAKWTYMAACGLVDNSNQSNSVISLLKFAARLMQKLKEMNEKEIKQDLKLRIGISHGSVAAGVVGSKKPLYDIWGDPVNMASRMDTLGLGDHIQVLEATARVIESCGYACRYRGTIKVKGREGLVPTYFVGLDENFDLVEL</sequence>
<comment type="similarity">
    <text evidence="14">Belongs to the adenylyl cyclase class-4/guanylyl cyclase family.</text>
</comment>
<evidence type="ECO:0000256" key="10">
    <source>
        <dbReference type="ARBA" id="ARBA00022989"/>
    </source>
</evidence>
<evidence type="ECO:0000256" key="9">
    <source>
        <dbReference type="ARBA" id="ARBA00022842"/>
    </source>
</evidence>
<keyword evidence="10 16" id="KW-1133">Transmembrane helix</keyword>
<keyword evidence="15" id="KW-0175">Coiled coil</keyword>
<accession>A0AA38IM90</accession>
<dbReference type="InterPro" id="IPR001054">
    <property type="entry name" value="A/G_cyclase"/>
</dbReference>
<evidence type="ECO:0000259" key="17">
    <source>
        <dbReference type="PROSITE" id="PS50125"/>
    </source>
</evidence>
<comment type="caution">
    <text evidence="18">The sequence shown here is derived from an EMBL/GenBank/DDBJ whole genome shotgun (WGS) entry which is preliminary data.</text>
</comment>
<dbReference type="GO" id="GO:0007189">
    <property type="term" value="P:adenylate cyclase-activating G protein-coupled receptor signaling pathway"/>
    <property type="evidence" value="ECO:0007669"/>
    <property type="project" value="TreeGrafter"/>
</dbReference>
<evidence type="ECO:0000313" key="18">
    <source>
        <dbReference type="EMBL" id="KAJ3660493.1"/>
    </source>
</evidence>
<evidence type="ECO:0000256" key="1">
    <source>
        <dbReference type="ARBA" id="ARBA00001593"/>
    </source>
</evidence>
<dbReference type="EC" id="4.6.1.1" evidence="4"/>
<dbReference type="GO" id="GO:0046872">
    <property type="term" value="F:metal ion binding"/>
    <property type="evidence" value="ECO:0007669"/>
    <property type="project" value="UniProtKB-KW"/>
</dbReference>
<dbReference type="GO" id="GO:0005524">
    <property type="term" value="F:ATP binding"/>
    <property type="evidence" value="ECO:0007669"/>
    <property type="project" value="UniProtKB-KW"/>
</dbReference>
<comment type="cofactor">
    <cofactor evidence="2">
        <name>Mg(2+)</name>
        <dbReference type="ChEBI" id="CHEBI:18420"/>
    </cofactor>
</comment>
<feature type="transmembrane region" description="Helical" evidence="16">
    <location>
        <begin position="96"/>
        <end position="117"/>
    </location>
</feature>
<dbReference type="GO" id="GO:0005886">
    <property type="term" value="C:plasma membrane"/>
    <property type="evidence" value="ECO:0007669"/>
    <property type="project" value="TreeGrafter"/>
</dbReference>
<evidence type="ECO:0000256" key="11">
    <source>
        <dbReference type="ARBA" id="ARBA00022998"/>
    </source>
</evidence>
<evidence type="ECO:0000256" key="4">
    <source>
        <dbReference type="ARBA" id="ARBA00012201"/>
    </source>
</evidence>
<dbReference type="Pfam" id="PF00211">
    <property type="entry name" value="Guanylate_cyc"/>
    <property type="match status" value="2"/>
</dbReference>
<feature type="transmembrane region" description="Helical" evidence="16">
    <location>
        <begin position="174"/>
        <end position="195"/>
    </location>
</feature>
<feature type="transmembrane region" description="Helical" evidence="16">
    <location>
        <begin position="61"/>
        <end position="84"/>
    </location>
</feature>
<dbReference type="AlphaFoldDB" id="A0AA38IM90"/>
<evidence type="ECO:0000256" key="14">
    <source>
        <dbReference type="RuleBase" id="RU000405"/>
    </source>
</evidence>
<dbReference type="SMART" id="SM00044">
    <property type="entry name" value="CYCc"/>
    <property type="match status" value="2"/>
</dbReference>
<evidence type="ECO:0000256" key="7">
    <source>
        <dbReference type="ARBA" id="ARBA00022741"/>
    </source>
</evidence>
<keyword evidence="6" id="KW-0479">Metal-binding</keyword>
<evidence type="ECO:0000256" key="15">
    <source>
        <dbReference type="SAM" id="Coils"/>
    </source>
</evidence>
<dbReference type="PROSITE" id="PS00452">
    <property type="entry name" value="GUANYLATE_CYCLASE_1"/>
    <property type="match status" value="1"/>
</dbReference>
<keyword evidence="5 16" id="KW-0812">Transmembrane</keyword>
<keyword evidence="19" id="KW-1185">Reference proteome</keyword>
<feature type="domain" description="Guanylate cyclase" evidence="17">
    <location>
        <begin position="307"/>
        <end position="435"/>
    </location>
</feature>
<dbReference type="CDD" id="cd07302">
    <property type="entry name" value="CHD"/>
    <property type="match status" value="2"/>
</dbReference>
<feature type="transmembrane region" description="Helical" evidence="16">
    <location>
        <begin position="813"/>
        <end position="834"/>
    </location>
</feature>
<evidence type="ECO:0000313" key="19">
    <source>
        <dbReference type="Proteomes" id="UP001168821"/>
    </source>
</evidence>
<dbReference type="EMBL" id="JALNTZ010000002">
    <property type="protein sequence ID" value="KAJ3660493.1"/>
    <property type="molecule type" value="Genomic_DNA"/>
</dbReference>
<evidence type="ECO:0000256" key="5">
    <source>
        <dbReference type="ARBA" id="ARBA00022692"/>
    </source>
</evidence>
<dbReference type="GO" id="GO:0035556">
    <property type="term" value="P:intracellular signal transduction"/>
    <property type="evidence" value="ECO:0007669"/>
    <property type="project" value="InterPro"/>
</dbReference>
<dbReference type="Proteomes" id="UP001168821">
    <property type="component" value="Unassembled WGS sequence"/>
</dbReference>
<feature type="transmembrane region" description="Helical" evidence="16">
    <location>
        <begin position="872"/>
        <end position="893"/>
    </location>
</feature>
<keyword evidence="9" id="KW-0460">Magnesium</keyword>
<keyword evidence="7" id="KW-0547">Nucleotide-binding</keyword>
<evidence type="ECO:0000256" key="16">
    <source>
        <dbReference type="SAM" id="Phobius"/>
    </source>
</evidence>
<evidence type="ECO:0000256" key="3">
    <source>
        <dbReference type="ARBA" id="ARBA00004141"/>
    </source>
</evidence>
<evidence type="ECO:0000256" key="13">
    <source>
        <dbReference type="ARBA" id="ARBA00023239"/>
    </source>
</evidence>
<feature type="domain" description="Guanylate cyclase" evidence="17">
    <location>
        <begin position="961"/>
        <end position="1092"/>
    </location>
</feature>
<dbReference type="InterPro" id="IPR029787">
    <property type="entry name" value="Nucleotide_cyclase"/>
</dbReference>
<organism evidence="18 19">
    <name type="scientific">Zophobas morio</name>
    <dbReference type="NCBI Taxonomy" id="2755281"/>
    <lineage>
        <taxon>Eukaryota</taxon>
        <taxon>Metazoa</taxon>
        <taxon>Ecdysozoa</taxon>
        <taxon>Arthropoda</taxon>
        <taxon>Hexapoda</taxon>
        <taxon>Insecta</taxon>
        <taxon>Pterygota</taxon>
        <taxon>Neoptera</taxon>
        <taxon>Endopterygota</taxon>
        <taxon>Coleoptera</taxon>
        <taxon>Polyphaga</taxon>
        <taxon>Cucujiformia</taxon>
        <taxon>Tenebrionidae</taxon>
        <taxon>Zophobas</taxon>
    </lineage>
</organism>
<feature type="transmembrane region" description="Helical" evidence="16">
    <location>
        <begin position="696"/>
        <end position="719"/>
    </location>
</feature>
<evidence type="ECO:0000256" key="8">
    <source>
        <dbReference type="ARBA" id="ARBA00022840"/>
    </source>
</evidence>
<feature type="transmembrane region" description="Helical" evidence="16">
    <location>
        <begin position="207"/>
        <end position="226"/>
    </location>
</feature>
<feature type="transmembrane region" description="Helical" evidence="16">
    <location>
        <begin position="841"/>
        <end position="860"/>
    </location>
</feature>
<dbReference type="PANTHER" id="PTHR45627">
    <property type="entry name" value="ADENYLATE CYCLASE TYPE 1"/>
    <property type="match status" value="1"/>
</dbReference>
<keyword evidence="8" id="KW-0067">ATP-binding</keyword>
<reference evidence="18" key="1">
    <citation type="journal article" date="2023" name="G3 (Bethesda)">
        <title>Whole genome assemblies of Zophobas morio and Tenebrio molitor.</title>
        <authorList>
            <person name="Kaur S."/>
            <person name="Stinson S.A."/>
            <person name="diCenzo G.C."/>
        </authorList>
    </citation>
    <scope>NUCLEOTIDE SEQUENCE</scope>
    <source>
        <strain evidence="18">QUZm001</strain>
    </source>
</reference>
<dbReference type="PROSITE" id="PS50125">
    <property type="entry name" value="GUANYLATE_CYCLASE_2"/>
    <property type="match status" value="2"/>
</dbReference>
<keyword evidence="12 16" id="KW-0472">Membrane</keyword>
<name>A0AA38IM90_9CUCU</name>
<dbReference type="FunFam" id="3.30.70.1230:FF:000024">
    <property type="entry name" value="ACXA, isoform A"/>
    <property type="match status" value="1"/>
</dbReference>
<proteinExistence type="inferred from homology"/>
<feature type="coiled-coil region" evidence="15">
    <location>
        <begin position="607"/>
        <end position="634"/>
    </location>
</feature>
<gene>
    <name evidence="18" type="ORF">Zmor_004940</name>
</gene>
<keyword evidence="11" id="KW-0115">cAMP biosynthesis</keyword>
<comment type="subcellular location">
    <subcellularLocation>
        <location evidence="3">Membrane</location>
        <topology evidence="3">Multi-pass membrane protein</topology>
    </subcellularLocation>
</comment>
<dbReference type="InterPro" id="IPR018297">
    <property type="entry name" value="A/G_cyclase_CS"/>
</dbReference>
<evidence type="ECO:0000256" key="2">
    <source>
        <dbReference type="ARBA" id="ARBA00001946"/>
    </source>
</evidence>